<evidence type="ECO:0000313" key="3">
    <source>
        <dbReference type="Proteomes" id="UP000005555"/>
    </source>
</evidence>
<dbReference type="Proteomes" id="UP000005555">
    <property type="component" value="Unassembled WGS sequence"/>
</dbReference>
<proteinExistence type="predicted"/>
<keyword evidence="3" id="KW-1185">Reference proteome</keyword>
<sequence length="158" mass="18579">MYAMNNLSEEEMDALLSFEEVNTSDWIRLKRKIFFRLWVAFVLTCIRVAYMIYSPQTYSMIVYQNADSGTDDLVTLAYGRLFLGFLFFFVSLYALKNNLYLRSISMAGVVIVFALFWSDLQVYIIGGFSQFTAEALTFLILRLWMIYLITANYFDIRR</sequence>
<dbReference type="AlphaFoldDB" id="Q1YR82"/>
<organism evidence="2 3">
    <name type="scientific">gamma proteobacterium HTCC2207</name>
    <dbReference type="NCBI Taxonomy" id="314287"/>
    <lineage>
        <taxon>Bacteria</taxon>
        <taxon>Pseudomonadati</taxon>
        <taxon>Pseudomonadota</taxon>
        <taxon>Gammaproteobacteria</taxon>
        <taxon>Cellvibrionales</taxon>
        <taxon>Porticoccaceae</taxon>
        <taxon>SAR92 clade</taxon>
    </lineage>
</organism>
<reference evidence="2 3" key="1">
    <citation type="submission" date="2006-03" db="EMBL/GenBank/DDBJ databases">
        <authorList>
            <person name="Giovannoni S.J."/>
            <person name="Cho J.-C."/>
            <person name="Ferriera S."/>
            <person name="Johnson J."/>
            <person name="Kravitz S."/>
            <person name="Halpern A."/>
            <person name="Remington K."/>
            <person name="Beeson K."/>
            <person name="Tran B."/>
            <person name="Rogers Y.-H."/>
            <person name="Friedman R."/>
            <person name="Venter J.C."/>
        </authorList>
    </citation>
    <scope>NUCLEOTIDE SEQUENCE [LARGE SCALE GENOMIC DNA]</scope>
    <source>
        <strain evidence="2 3">HTCC2207</strain>
    </source>
</reference>
<dbReference type="EMBL" id="AAPI01000005">
    <property type="protein sequence ID" value="EAS46726.1"/>
    <property type="molecule type" value="Genomic_DNA"/>
</dbReference>
<keyword evidence="1" id="KW-0812">Transmembrane</keyword>
<feature type="transmembrane region" description="Helical" evidence="1">
    <location>
        <begin position="33"/>
        <end position="53"/>
    </location>
</feature>
<feature type="transmembrane region" description="Helical" evidence="1">
    <location>
        <begin position="135"/>
        <end position="154"/>
    </location>
</feature>
<evidence type="ECO:0000256" key="1">
    <source>
        <dbReference type="SAM" id="Phobius"/>
    </source>
</evidence>
<name>Q1YR82_9GAMM</name>
<comment type="caution">
    <text evidence="2">The sequence shown here is derived from an EMBL/GenBank/DDBJ whole genome shotgun (WGS) entry which is preliminary data.</text>
</comment>
<keyword evidence="1" id="KW-1133">Transmembrane helix</keyword>
<protein>
    <submittedName>
        <fullName evidence="2">Uncharacterized protein</fullName>
    </submittedName>
</protein>
<evidence type="ECO:0000313" key="2">
    <source>
        <dbReference type="EMBL" id="EAS46726.1"/>
    </source>
</evidence>
<gene>
    <name evidence="2" type="ORF">GB2207_03779</name>
</gene>
<accession>Q1YR82</accession>
<feature type="transmembrane region" description="Helical" evidence="1">
    <location>
        <begin position="73"/>
        <end position="95"/>
    </location>
</feature>
<dbReference type="HOGENOM" id="CLU_1666872_0_0_6"/>
<keyword evidence="1" id="KW-0472">Membrane</keyword>